<dbReference type="FunFam" id="3.30.160.60:FF:000380">
    <property type="entry name" value="zinc finger protein 2 isoform X2"/>
    <property type="match status" value="1"/>
</dbReference>
<dbReference type="SMART" id="SM00431">
    <property type="entry name" value="SCAN"/>
    <property type="match status" value="1"/>
</dbReference>
<evidence type="ECO:0000313" key="16">
    <source>
        <dbReference type="Proteomes" id="UP000694545"/>
    </source>
</evidence>
<evidence type="ECO:0000259" key="14">
    <source>
        <dbReference type="PROSITE" id="PS50804"/>
    </source>
</evidence>
<dbReference type="FunFam" id="3.30.160.60:FF:002190">
    <property type="entry name" value="Zinc finger protein 658"/>
    <property type="match status" value="1"/>
</dbReference>
<evidence type="ECO:0000256" key="7">
    <source>
        <dbReference type="ARBA" id="ARBA00023015"/>
    </source>
</evidence>
<evidence type="ECO:0000313" key="15">
    <source>
        <dbReference type="Ensembl" id="ENSVKKP00000025466.1"/>
    </source>
</evidence>
<evidence type="ECO:0000259" key="13">
    <source>
        <dbReference type="PROSITE" id="PS50157"/>
    </source>
</evidence>
<feature type="domain" description="SCAN box" evidence="14">
    <location>
        <begin position="31"/>
        <end position="101"/>
    </location>
</feature>
<dbReference type="SUPFAM" id="SSF47353">
    <property type="entry name" value="Retrovirus capsid dimerization domain-like"/>
    <property type="match status" value="1"/>
</dbReference>
<dbReference type="Proteomes" id="UP000694545">
    <property type="component" value="Unplaced"/>
</dbReference>
<dbReference type="FunFam" id="3.30.160.60:FF:002716">
    <property type="entry name" value="Zinc finger protein 212"/>
    <property type="match status" value="1"/>
</dbReference>
<dbReference type="AlphaFoldDB" id="A0A8D2LP67"/>
<dbReference type="Gene3D" id="3.30.160.60">
    <property type="entry name" value="Classic Zinc Finger"/>
    <property type="match status" value="9"/>
</dbReference>
<sequence>GGWLWWSSTELWERGLEEDMGGSRPSSDVARRRFRQLGYLEAEGPRATCSRLHRLCHQWLRPENHTKAQLLDQVILERFLAILPPQLESWVRECGAETSAQRALHQDVTEEILASLGKERGPSICIFDRVDQISNPLGFFCLLWHNFLSILSADCRGSNRNSAHQGQGTADKENWRDESISFEQAEFCAVPMAQAPCEGRNRNICSGERQLENSKDIRRQQIHHCGKQEFDKEGKSFRCLKSKKRFSCTLDSTVEKRILTGEEPDKGSEGSEHFFPNESLPSHQTGHISERSDKCLECGKSFGESSQLQAHQKSHMGGKLQKRLDCGKGFPQNSNPVSHETITKAGKPHKCSHCGKHFSERMGLKRHLIIHTGEKPFQCTMCGKSFRENKGLKKHRASHTEERPYKCSECGRNFAQKSHLNSHKGIHTGEKPFQCSVCGKSFRQNGHLKVHHRIHTNEKPFKCSKCEKAFRHNMSLKRIHKPYKCLVCGKSFVHNSHLNSHKRIHIEENPIQCSVCGKRFRRNTQLKLHQEMHKQEKPYTCNECGKSFLDARRLKRHQIIHMGEAV</sequence>
<comment type="subcellular location">
    <subcellularLocation>
        <location evidence="1">Nucleus</location>
    </subcellularLocation>
</comment>
<dbReference type="GO" id="GO:0000981">
    <property type="term" value="F:DNA-binding transcription factor activity, RNA polymerase II-specific"/>
    <property type="evidence" value="ECO:0007669"/>
    <property type="project" value="TreeGrafter"/>
</dbReference>
<organism evidence="15 16">
    <name type="scientific">Varanus komodoensis</name>
    <name type="common">Komodo dragon</name>
    <dbReference type="NCBI Taxonomy" id="61221"/>
    <lineage>
        <taxon>Eukaryota</taxon>
        <taxon>Metazoa</taxon>
        <taxon>Chordata</taxon>
        <taxon>Craniata</taxon>
        <taxon>Vertebrata</taxon>
        <taxon>Euteleostomi</taxon>
        <taxon>Lepidosauria</taxon>
        <taxon>Squamata</taxon>
        <taxon>Bifurcata</taxon>
        <taxon>Unidentata</taxon>
        <taxon>Episquamata</taxon>
        <taxon>Toxicofera</taxon>
        <taxon>Anguimorpha</taxon>
        <taxon>Paleoanguimorpha</taxon>
        <taxon>Varanoidea</taxon>
        <taxon>Varanidae</taxon>
        <taxon>Varanus</taxon>
    </lineage>
</organism>
<evidence type="ECO:0000256" key="4">
    <source>
        <dbReference type="ARBA" id="ARBA00022737"/>
    </source>
</evidence>
<feature type="domain" description="C2H2-type" evidence="13">
    <location>
        <begin position="483"/>
        <end position="510"/>
    </location>
</feature>
<dbReference type="CDD" id="cd07936">
    <property type="entry name" value="SCAN"/>
    <property type="match status" value="1"/>
</dbReference>
<dbReference type="FunFam" id="3.30.160.60:FF:001480">
    <property type="entry name" value="Si:cabz01071911.3"/>
    <property type="match status" value="1"/>
</dbReference>
<feature type="domain" description="C2H2-type" evidence="13">
    <location>
        <begin position="293"/>
        <end position="320"/>
    </location>
</feature>
<dbReference type="Pfam" id="PF02023">
    <property type="entry name" value="SCAN"/>
    <property type="match status" value="1"/>
</dbReference>
<protein>
    <submittedName>
        <fullName evidence="15">Uncharacterized protein</fullName>
    </submittedName>
</protein>
<dbReference type="SUPFAM" id="SSF57667">
    <property type="entry name" value="beta-beta-alpha zinc fingers"/>
    <property type="match status" value="5"/>
</dbReference>
<feature type="region of interest" description="Disordered" evidence="12">
    <location>
        <begin position="259"/>
        <end position="287"/>
    </location>
</feature>
<keyword evidence="9" id="KW-0804">Transcription</keyword>
<dbReference type="PROSITE" id="PS00028">
    <property type="entry name" value="ZINC_FINGER_C2H2_1"/>
    <property type="match status" value="8"/>
</dbReference>
<keyword evidence="16" id="KW-1185">Reference proteome</keyword>
<keyword evidence="10" id="KW-0539">Nucleus</keyword>
<dbReference type="InterPro" id="IPR013087">
    <property type="entry name" value="Znf_C2H2_type"/>
</dbReference>
<accession>A0A8D2LP67</accession>
<dbReference type="InterPro" id="IPR036236">
    <property type="entry name" value="Znf_C2H2_sf"/>
</dbReference>
<dbReference type="PROSITE" id="PS50804">
    <property type="entry name" value="SCAN_BOX"/>
    <property type="match status" value="1"/>
</dbReference>
<dbReference type="GO" id="GO:0008270">
    <property type="term" value="F:zinc ion binding"/>
    <property type="evidence" value="ECO:0007669"/>
    <property type="project" value="UniProtKB-KW"/>
</dbReference>
<evidence type="ECO:0000256" key="3">
    <source>
        <dbReference type="ARBA" id="ARBA00022723"/>
    </source>
</evidence>
<dbReference type="FunFam" id="3.30.160.60:FF:000514">
    <property type="entry name" value="Uncharacterized protein"/>
    <property type="match status" value="1"/>
</dbReference>
<feature type="domain" description="C2H2-type" evidence="13">
    <location>
        <begin position="511"/>
        <end position="538"/>
    </location>
</feature>
<dbReference type="FunFam" id="3.30.160.60:FF:002343">
    <property type="entry name" value="Zinc finger protein 33A"/>
    <property type="match status" value="1"/>
</dbReference>
<dbReference type="FunFam" id="3.30.160.60:FF:000671">
    <property type="entry name" value="Zinc finger protein 26"/>
    <property type="match status" value="1"/>
</dbReference>
<evidence type="ECO:0000256" key="8">
    <source>
        <dbReference type="ARBA" id="ARBA00023125"/>
    </source>
</evidence>
<proteinExistence type="inferred from homology"/>
<evidence type="ECO:0000256" key="10">
    <source>
        <dbReference type="ARBA" id="ARBA00023242"/>
    </source>
</evidence>
<dbReference type="FunFam" id="3.30.160.60:FF:000688">
    <property type="entry name" value="zinc finger protein 197 isoform X1"/>
    <property type="match status" value="1"/>
</dbReference>
<comment type="similarity">
    <text evidence="2">Belongs to the krueppel C2H2-type zinc-finger protein family.</text>
</comment>
<keyword evidence="4" id="KW-0677">Repeat</keyword>
<dbReference type="FunFam" id="3.30.160.60:FF:000478">
    <property type="entry name" value="Zinc finger protein 133"/>
    <property type="match status" value="1"/>
</dbReference>
<keyword evidence="8" id="KW-0238">DNA-binding</keyword>
<feature type="domain" description="C2H2-type" evidence="13">
    <location>
        <begin position="349"/>
        <end position="376"/>
    </location>
</feature>
<reference evidence="15" key="2">
    <citation type="submission" date="2025-09" db="UniProtKB">
        <authorList>
            <consortium name="Ensembl"/>
        </authorList>
    </citation>
    <scope>IDENTIFICATION</scope>
</reference>
<keyword evidence="5 11" id="KW-0863">Zinc-finger</keyword>
<keyword evidence="7" id="KW-0805">Transcription regulation</keyword>
<dbReference type="Pfam" id="PF00096">
    <property type="entry name" value="zf-C2H2"/>
    <property type="match status" value="8"/>
</dbReference>
<evidence type="ECO:0000256" key="12">
    <source>
        <dbReference type="SAM" id="MobiDB-lite"/>
    </source>
</evidence>
<dbReference type="PANTHER" id="PTHR23226">
    <property type="entry name" value="ZINC FINGER AND SCAN DOMAIN-CONTAINING"/>
    <property type="match status" value="1"/>
</dbReference>
<dbReference type="PANTHER" id="PTHR23226:SF416">
    <property type="entry name" value="FI01424P"/>
    <property type="match status" value="1"/>
</dbReference>
<dbReference type="InterPro" id="IPR003309">
    <property type="entry name" value="SCAN_dom"/>
</dbReference>
<evidence type="ECO:0000256" key="5">
    <source>
        <dbReference type="ARBA" id="ARBA00022771"/>
    </source>
</evidence>
<evidence type="ECO:0000256" key="1">
    <source>
        <dbReference type="ARBA" id="ARBA00004123"/>
    </source>
</evidence>
<feature type="domain" description="C2H2-type" evidence="13">
    <location>
        <begin position="377"/>
        <end position="404"/>
    </location>
</feature>
<dbReference type="SMART" id="SM00355">
    <property type="entry name" value="ZnF_C2H2"/>
    <property type="match status" value="9"/>
</dbReference>
<dbReference type="Gene3D" id="1.10.4020.10">
    <property type="entry name" value="DNA breaking-rejoining enzymes"/>
    <property type="match status" value="1"/>
</dbReference>
<evidence type="ECO:0000256" key="9">
    <source>
        <dbReference type="ARBA" id="ARBA00023163"/>
    </source>
</evidence>
<dbReference type="Ensembl" id="ENSVKKT00000026081.1">
    <property type="protein sequence ID" value="ENSVKKP00000025466.1"/>
    <property type="gene ID" value="ENSVKKG00000016718.1"/>
</dbReference>
<evidence type="ECO:0000256" key="11">
    <source>
        <dbReference type="PROSITE-ProRule" id="PRU00042"/>
    </source>
</evidence>
<dbReference type="InterPro" id="IPR038269">
    <property type="entry name" value="SCAN_sf"/>
</dbReference>
<dbReference type="GO" id="GO:0005634">
    <property type="term" value="C:nucleus"/>
    <property type="evidence" value="ECO:0007669"/>
    <property type="project" value="UniProtKB-SubCell"/>
</dbReference>
<feature type="domain" description="C2H2-type" evidence="13">
    <location>
        <begin position="405"/>
        <end position="432"/>
    </location>
</feature>
<feature type="domain" description="C2H2-type" evidence="13">
    <location>
        <begin position="433"/>
        <end position="460"/>
    </location>
</feature>
<evidence type="ECO:0000256" key="2">
    <source>
        <dbReference type="ARBA" id="ARBA00006991"/>
    </source>
</evidence>
<feature type="domain" description="C2H2-type" evidence="13">
    <location>
        <begin position="539"/>
        <end position="566"/>
    </location>
</feature>
<evidence type="ECO:0000256" key="6">
    <source>
        <dbReference type="ARBA" id="ARBA00022833"/>
    </source>
</evidence>
<reference evidence="15" key="1">
    <citation type="submission" date="2025-08" db="UniProtKB">
        <authorList>
            <consortium name="Ensembl"/>
        </authorList>
    </citation>
    <scope>IDENTIFICATION</scope>
</reference>
<feature type="compositionally biased region" description="Basic and acidic residues" evidence="12">
    <location>
        <begin position="259"/>
        <end position="272"/>
    </location>
</feature>
<dbReference type="GO" id="GO:0000978">
    <property type="term" value="F:RNA polymerase II cis-regulatory region sequence-specific DNA binding"/>
    <property type="evidence" value="ECO:0007669"/>
    <property type="project" value="TreeGrafter"/>
</dbReference>
<dbReference type="PROSITE" id="PS50157">
    <property type="entry name" value="ZINC_FINGER_C2H2_2"/>
    <property type="match status" value="8"/>
</dbReference>
<keyword evidence="6" id="KW-0862">Zinc</keyword>
<name>A0A8D2LP67_VARKO</name>
<keyword evidence="3" id="KW-0479">Metal-binding</keyword>